<keyword evidence="10 15" id="KW-0408">Iron</keyword>
<evidence type="ECO:0000259" key="17">
    <source>
        <dbReference type="PROSITE" id="PS52012"/>
    </source>
</evidence>
<dbReference type="GO" id="GO:0005886">
    <property type="term" value="C:plasma membrane"/>
    <property type="evidence" value="ECO:0007669"/>
    <property type="project" value="UniProtKB-SubCell"/>
</dbReference>
<keyword evidence="7" id="KW-0336">GPI-anchor</keyword>
<organism evidence="18 19">
    <name type="scientific">Ascochyta lentis</name>
    <dbReference type="NCBI Taxonomy" id="205686"/>
    <lineage>
        <taxon>Eukaryota</taxon>
        <taxon>Fungi</taxon>
        <taxon>Dikarya</taxon>
        <taxon>Ascomycota</taxon>
        <taxon>Pezizomycotina</taxon>
        <taxon>Dothideomycetes</taxon>
        <taxon>Pleosporomycetidae</taxon>
        <taxon>Pleosporales</taxon>
        <taxon>Pleosporineae</taxon>
        <taxon>Didymellaceae</taxon>
        <taxon>Ascochyta</taxon>
    </lineage>
</organism>
<keyword evidence="9 16" id="KW-0732">Signal</keyword>
<evidence type="ECO:0000256" key="9">
    <source>
        <dbReference type="ARBA" id="ARBA00022729"/>
    </source>
</evidence>
<reference evidence="18" key="2">
    <citation type="submission" date="2020-09" db="EMBL/GenBank/DDBJ databases">
        <title>Reference genome assembly for Australian Ascochyta lentis isolate Al4.</title>
        <authorList>
            <person name="Lee R.C."/>
            <person name="Farfan-Caceres L.M."/>
            <person name="Debler J.W."/>
            <person name="Williams A.H."/>
            <person name="Henares B.M."/>
        </authorList>
    </citation>
    <scope>NUCLEOTIDE SEQUENCE</scope>
    <source>
        <strain evidence="18">Al4</strain>
    </source>
</reference>
<evidence type="ECO:0000256" key="7">
    <source>
        <dbReference type="ARBA" id="ARBA00022622"/>
    </source>
</evidence>
<evidence type="ECO:0000256" key="4">
    <source>
        <dbReference type="ARBA" id="ARBA00022475"/>
    </source>
</evidence>
<evidence type="ECO:0000256" key="14">
    <source>
        <dbReference type="ARBA" id="ARBA00023288"/>
    </source>
</evidence>
<accession>A0A8H7JDF3</accession>
<comment type="similarity">
    <text evidence="3">Belongs to the RBT5 family.</text>
</comment>
<dbReference type="GO" id="GO:0005576">
    <property type="term" value="C:extracellular region"/>
    <property type="evidence" value="ECO:0007669"/>
    <property type="project" value="UniProtKB-SubCell"/>
</dbReference>
<feature type="domain" description="CFEM" evidence="17">
    <location>
        <begin position="1"/>
        <end position="108"/>
    </location>
</feature>
<evidence type="ECO:0000256" key="10">
    <source>
        <dbReference type="ARBA" id="ARBA00023004"/>
    </source>
</evidence>
<dbReference type="SMART" id="SM00747">
    <property type="entry name" value="CFEM"/>
    <property type="match status" value="1"/>
</dbReference>
<keyword evidence="5" id="KW-0964">Secreted</keyword>
<dbReference type="InterPro" id="IPR008427">
    <property type="entry name" value="Extracellular_membr_CFEM_dom"/>
</dbReference>
<evidence type="ECO:0000256" key="5">
    <source>
        <dbReference type="ARBA" id="ARBA00022525"/>
    </source>
</evidence>
<evidence type="ECO:0000256" key="13">
    <source>
        <dbReference type="ARBA" id="ARBA00023180"/>
    </source>
</evidence>
<evidence type="ECO:0000256" key="11">
    <source>
        <dbReference type="ARBA" id="ARBA00023136"/>
    </source>
</evidence>
<dbReference type="PANTHER" id="PTHR37928:SF2">
    <property type="entry name" value="GPI ANCHORED CFEM DOMAIN PROTEIN (AFU_ORTHOLOGUE AFUA_6G10580)"/>
    <property type="match status" value="1"/>
</dbReference>
<proteinExistence type="inferred from homology"/>
<dbReference type="Proteomes" id="UP000651452">
    <property type="component" value="Unassembled WGS sequence"/>
</dbReference>
<dbReference type="Pfam" id="PF05730">
    <property type="entry name" value="CFEM"/>
    <property type="match status" value="1"/>
</dbReference>
<dbReference type="PROSITE" id="PS52012">
    <property type="entry name" value="CFEM"/>
    <property type="match status" value="1"/>
</dbReference>
<feature type="signal peptide" evidence="16">
    <location>
        <begin position="1"/>
        <end position="16"/>
    </location>
</feature>
<evidence type="ECO:0000256" key="3">
    <source>
        <dbReference type="ARBA" id="ARBA00010031"/>
    </source>
</evidence>
<evidence type="ECO:0000256" key="16">
    <source>
        <dbReference type="SAM" id="SignalP"/>
    </source>
</evidence>
<keyword evidence="8 15" id="KW-0479">Metal-binding</keyword>
<dbReference type="GO" id="GO:0098552">
    <property type="term" value="C:side of membrane"/>
    <property type="evidence" value="ECO:0007669"/>
    <property type="project" value="UniProtKB-KW"/>
</dbReference>
<evidence type="ECO:0000256" key="12">
    <source>
        <dbReference type="ARBA" id="ARBA00023157"/>
    </source>
</evidence>
<dbReference type="InterPro" id="IPR051735">
    <property type="entry name" value="CFEM_domain"/>
</dbReference>
<evidence type="ECO:0000256" key="15">
    <source>
        <dbReference type="PROSITE-ProRule" id="PRU01356"/>
    </source>
</evidence>
<feature type="disulfide bond" evidence="15">
    <location>
        <begin position="39"/>
        <end position="46"/>
    </location>
</feature>
<dbReference type="AlphaFoldDB" id="A0A8H7JDF3"/>
<keyword evidence="14" id="KW-0449">Lipoprotein</keyword>
<comment type="caution">
    <text evidence="15">Lacks conserved residue(s) required for the propagation of feature annotation.</text>
</comment>
<evidence type="ECO:0000256" key="1">
    <source>
        <dbReference type="ARBA" id="ARBA00004609"/>
    </source>
</evidence>
<keyword evidence="4" id="KW-1003">Cell membrane</keyword>
<dbReference type="EMBL" id="RZGK01000002">
    <property type="protein sequence ID" value="KAF9701072.1"/>
    <property type="molecule type" value="Genomic_DNA"/>
</dbReference>
<evidence type="ECO:0000256" key="2">
    <source>
        <dbReference type="ARBA" id="ARBA00004613"/>
    </source>
</evidence>
<keyword evidence="13" id="KW-0325">Glycoprotein</keyword>
<sequence>MKNTILITAMTAFAAAQTITDLPSCSLACLASSIGGLGCGLTDFACSCQKASQLTPVVTPCVQTACTDPAEQSKTIKVLSEICAAAGFPIEIPSSSAVVEHTTAASSEAPVETQSSATEEPVYSEYPTATEVLSEYPEPTYITDDVPNLPSSYSDLVPLPSFVDTIIVSRPSPIPTSVTPVIPPYPISVTIPAPSGTGSSPSFTSSDLPEFTGGVAAVEIPMLAAGIFGLAAFVL</sequence>
<dbReference type="PANTHER" id="PTHR37928">
    <property type="entry name" value="CFEM DOMAIN PROTEIN (AFU_ORTHOLOGUE AFUA_6G14090)"/>
    <property type="match status" value="1"/>
</dbReference>
<evidence type="ECO:0000256" key="6">
    <source>
        <dbReference type="ARBA" id="ARBA00022617"/>
    </source>
</evidence>
<keyword evidence="11" id="KW-0472">Membrane</keyword>
<protein>
    <recommendedName>
        <fullName evidence="17">CFEM domain-containing protein</fullName>
    </recommendedName>
</protein>
<keyword evidence="19" id="KW-1185">Reference proteome</keyword>
<reference evidence="18" key="1">
    <citation type="submission" date="2018-12" db="EMBL/GenBank/DDBJ databases">
        <authorList>
            <person name="Syme R.A."/>
            <person name="Farfan-Caceres L."/>
            <person name="Lichtenzveig J."/>
        </authorList>
    </citation>
    <scope>NUCLEOTIDE SEQUENCE</scope>
    <source>
        <strain evidence="18">Al4</strain>
    </source>
</reference>
<evidence type="ECO:0000313" key="18">
    <source>
        <dbReference type="EMBL" id="KAF9701072.1"/>
    </source>
</evidence>
<dbReference type="GO" id="GO:0046872">
    <property type="term" value="F:metal ion binding"/>
    <property type="evidence" value="ECO:0007669"/>
    <property type="project" value="UniProtKB-UniRule"/>
</dbReference>
<comment type="caution">
    <text evidence="18">The sequence shown here is derived from an EMBL/GenBank/DDBJ whole genome shotgun (WGS) entry which is preliminary data.</text>
</comment>
<evidence type="ECO:0000313" key="19">
    <source>
        <dbReference type="Proteomes" id="UP000651452"/>
    </source>
</evidence>
<feature type="chain" id="PRO_5034089859" description="CFEM domain-containing protein" evidence="16">
    <location>
        <begin position="17"/>
        <end position="235"/>
    </location>
</feature>
<gene>
    <name evidence="18" type="ORF">EKO04_001074</name>
</gene>
<comment type="subcellular location">
    <subcellularLocation>
        <location evidence="1">Cell membrane</location>
        <topology evidence="1">Lipid-anchor</topology>
        <topology evidence="1">GPI-anchor</topology>
    </subcellularLocation>
    <subcellularLocation>
        <location evidence="2">Secreted</location>
    </subcellularLocation>
</comment>
<feature type="binding site" description="axial binding residue" evidence="15">
    <location>
        <position position="43"/>
    </location>
    <ligand>
        <name>heme</name>
        <dbReference type="ChEBI" id="CHEBI:30413"/>
    </ligand>
    <ligandPart>
        <name>Fe</name>
        <dbReference type="ChEBI" id="CHEBI:18248"/>
    </ligandPart>
</feature>
<name>A0A8H7JDF3_9PLEO</name>
<evidence type="ECO:0000256" key="8">
    <source>
        <dbReference type="ARBA" id="ARBA00022723"/>
    </source>
</evidence>
<keyword evidence="12 15" id="KW-1015">Disulfide bond</keyword>
<keyword evidence="6 15" id="KW-0349">Heme</keyword>
<dbReference type="OrthoDB" id="3767534at2759"/>